<evidence type="ECO:0000313" key="4">
    <source>
        <dbReference type="Proteomes" id="UP000799424"/>
    </source>
</evidence>
<dbReference type="Proteomes" id="UP000799424">
    <property type="component" value="Unassembled WGS sequence"/>
</dbReference>
<organism evidence="3 4">
    <name type="scientific">Ophiobolus disseminans</name>
    <dbReference type="NCBI Taxonomy" id="1469910"/>
    <lineage>
        <taxon>Eukaryota</taxon>
        <taxon>Fungi</taxon>
        <taxon>Dikarya</taxon>
        <taxon>Ascomycota</taxon>
        <taxon>Pezizomycotina</taxon>
        <taxon>Dothideomycetes</taxon>
        <taxon>Pleosporomycetidae</taxon>
        <taxon>Pleosporales</taxon>
        <taxon>Pleosporineae</taxon>
        <taxon>Phaeosphaeriaceae</taxon>
        <taxon>Ophiobolus</taxon>
    </lineage>
</organism>
<accession>A0A6A7ALH0</accession>
<gene>
    <name evidence="3" type="ORF">CC86DRAFT_365433</name>
</gene>
<sequence length="438" mass="50302">MDDYNMNQSAYFDGQHGHIMQPQPTPFGYSPIEHLTQSFSHWPTDNLGYQRPFYHPHLSTSTRSSASSNPRSSGNSLFSQLHNRASTVSTDSSWSNVSTLSRTHYLSQTEHSLTGNSSPLSSHVASPIDDLKPPPLRKCAVPRTSAQEKDHYTTCVSRKQRSRRSHTVQKYFCTSCKESFTEKADWKRHEETYQERFDEFQCDLCCAKYFLDKDFVTHHIKGHGCVSCDKNTKSTKCSEKKHVRESRTKRVARSNWGCGFCYHISNNWIERCNHIAHHFDHENKTMADWNHSAVIYSLLQRPEILREWNAILENETRVFVGFGWNPQSTARVEGFPDSNHTLQLQDALEYFVPGQDAAALARLAFDQAVRVERSPPPVPPKDYRVNHKASLQDMMKETESWRQFVDSIIDDEQFPTGVTHLEDGSLDDASGSWLDLSY</sequence>
<evidence type="ECO:0000259" key="2">
    <source>
        <dbReference type="PROSITE" id="PS00028"/>
    </source>
</evidence>
<protein>
    <recommendedName>
        <fullName evidence="2">C2H2-type domain-containing protein</fullName>
    </recommendedName>
</protein>
<dbReference type="EMBL" id="MU006216">
    <property type="protein sequence ID" value="KAF2833577.1"/>
    <property type="molecule type" value="Genomic_DNA"/>
</dbReference>
<reference evidence="3" key="1">
    <citation type="journal article" date="2020" name="Stud. Mycol.">
        <title>101 Dothideomycetes genomes: a test case for predicting lifestyles and emergence of pathogens.</title>
        <authorList>
            <person name="Haridas S."/>
            <person name="Albert R."/>
            <person name="Binder M."/>
            <person name="Bloem J."/>
            <person name="Labutti K."/>
            <person name="Salamov A."/>
            <person name="Andreopoulos B."/>
            <person name="Baker S."/>
            <person name="Barry K."/>
            <person name="Bills G."/>
            <person name="Bluhm B."/>
            <person name="Cannon C."/>
            <person name="Castanera R."/>
            <person name="Culley D."/>
            <person name="Daum C."/>
            <person name="Ezra D."/>
            <person name="Gonzalez J."/>
            <person name="Henrissat B."/>
            <person name="Kuo A."/>
            <person name="Liang C."/>
            <person name="Lipzen A."/>
            <person name="Lutzoni F."/>
            <person name="Magnuson J."/>
            <person name="Mondo S."/>
            <person name="Nolan M."/>
            <person name="Ohm R."/>
            <person name="Pangilinan J."/>
            <person name="Park H.-J."/>
            <person name="Ramirez L."/>
            <person name="Alfaro M."/>
            <person name="Sun H."/>
            <person name="Tritt A."/>
            <person name="Yoshinaga Y."/>
            <person name="Zwiers L.-H."/>
            <person name="Turgeon B."/>
            <person name="Goodwin S."/>
            <person name="Spatafora J."/>
            <person name="Crous P."/>
            <person name="Grigoriev I."/>
        </authorList>
    </citation>
    <scope>NUCLEOTIDE SEQUENCE</scope>
    <source>
        <strain evidence="3">CBS 113818</strain>
    </source>
</reference>
<feature type="region of interest" description="Disordered" evidence="1">
    <location>
        <begin position="53"/>
        <end position="78"/>
    </location>
</feature>
<evidence type="ECO:0000256" key="1">
    <source>
        <dbReference type="SAM" id="MobiDB-lite"/>
    </source>
</evidence>
<evidence type="ECO:0000313" key="3">
    <source>
        <dbReference type="EMBL" id="KAF2833577.1"/>
    </source>
</evidence>
<name>A0A6A7ALH0_9PLEO</name>
<feature type="domain" description="C2H2-type" evidence="2">
    <location>
        <begin position="202"/>
        <end position="223"/>
    </location>
</feature>
<dbReference type="OrthoDB" id="654211at2759"/>
<dbReference type="InterPro" id="IPR013087">
    <property type="entry name" value="Znf_C2H2_type"/>
</dbReference>
<dbReference type="AlphaFoldDB" id="A0A6A7ALH0"/>
<feature type="compositionally biased region" description="Low complexity" evidence="1">
    <location>
        <begin position="58"/>
        <end position="78"/>
    </location>
</feature>
<dbReference type="PROSITE" id="PS00028">
    <property type="entry name" value="ZINC_FINGER_C2H2_1"/>
    <property type="match status" value="1"/>
</dbReference>
<proteinExistence type="predicted"/>
<keyword evidence="4" id="KW-1185">Reference proteome</keyword>